<dbReference type="InterPro" id="IPR018060">
    <property type="entry name" value="HTH_AraC"/>
</dbReference>
<keyword evidence="1" id="KW-0805">Transcription regulation</keyword>
<evidence type="ECO:0000256" key="1">
    <source>
        <dbReference type="ARBA" id="ARBA00023015"/>
    </source>
</evidence>
<evidence type="ECO:0000256" key="2">
    <source>
        <dbReference type="ARBA" id="ARBA00023125"/>
    </source>
</evidence>
<dbReference type="PROSITE" id="PS00041">
    <property type="entry name" value="HTH_ARAC_FAMILY_1"/>
    <property type="match status" value="1"/>
</dbReference>
<proteinExistence type="predicted"/>
<name>A0AAE3D2D7_9HYPH</name>
<dbReference type="PANTHER" id="PTHR46796">
    <property type="entry name" value="HTH-TYPE TRANSCRIPTIONAL ACTIVATOR RHAS-RELATED"/>
    <property type="match status" value="1"/>
</dbReference>
<dbReference type="InterPro" id="IPR009057">
    <property type="entry name" value="Homeodomain-like_sf"/>
</dbReference>
<dbReference type="Gene3D" id="1.10.10.60">
    <property type="entry name" value="Homeodomain-like"/>
    <property type="match status" value="1"/>
</dbReference>
<dbReference type="GO" id="GO:0003700">
    <property type="term" value="F:DNA-binding transcription factor activity"/>
    <property type="evidence" value="ECO:0007669"/>
    <property type="project" value="InterPro"/>
</dbReference>
<keyword evidence="4" id="KW-0804">Transcription</keyword>
<keyword evidence="7" id="KW-1185">Reference proteome</keyword>
<dbReference type="CDD" id="cd06986">
    <property type="entry name" value="cupin_MmsR-like_N"/>
    <property type="match status" value="1"/>
</dbReference>
<dbReference type="InterPro" id="IPR003313">
    <property type="entry name" value="AraC-bd"/>
</dbReference>
<dbReference type="InterPro" id="IPR037923">
    <property type="entry name" value="HTH-like"/>
</dbReference>
<keyword evidence="2" id="KW-0238">DNA-binding</keyword>
<reference evidence="6" key="1">
    <citation type="submission" date="2021-08" db="EMBL/GenBank/DDBJ databases">
        <title>Hoeflea bacterium WL0058 sp. nov., isolated from the sediment.</title>
        <authorList>
            <person name="Wang L."/>
            <person name="Zhang D."/>
        </authorList>
    </citation>
    <scope>NUCLEOTIDE SEQUENCE</scope>
    <source>
        <strain evidence="6">WL0058</strain>
    </source>
</reference>
<organism evidence="6 7">
    <name type="scientific">Flavimaribacter sediminis</name>
    <dbReference type="NCBI Taxonomy" id="2865987"/>
    <lineage>
        <taxon>Bacteria</taxon>
        <taxon>Pseudomonadati</taxon>
        <taxon>Pseudomonadota</taxon>
        <taxon>Alphaproteobacteria</taxon>
        <taxon>Hyphomicrobiales</taxon>
        <taxon>Rhizobiaceae</taxon>
        <taxon>Flavimaribacter</taxon>
    </lineage>
</organism>
<dbReference type="SUPFAM" id="SSF51215">
    <property type="entry name" value="Regulatory protein AraC"/>
    <property type="match status" value="1"/>
</dbReference>
<dbReference type="Pfam" id="PF12833">
    <property type="entry name" value="HTH_18"/>
    <property type="match status" value="1"/>
</dbReference>
<keyword evidence="3" id="KW-0010">Activator</keyword>
<sequence length="283" mass="32004">MSFKRITARVRASHHYLPDVAMHGAFFTVLRSGWLDSAPGGGVSRLECPGDDVIYCLSGKGTVEIDGKAFDVGQGQLVWIPGEAPHSHRADERDPWSVMWLRMYGPDNTALRRRLFGAGRPRMTIAESGEMIAWFHRLFDTMAARSADADLRLNADVADLLRLLARQRDSAVRSSLPPALSRLHTAIMANPEAPWSSDDMQRYAGMSSSQLRRLFQKHFATTPRAYLRRARLTMAQRLLLESSRTLSEIAFDCGFFDAYHLSRDFKRVIGRPPSEWRRLEQGL</sequence>
<dbReference type="AlphaFoldDB" id="A0AAE3D2D7"/>
<protein>
    <submittedName>
        <fullName evidence="6">AraC family transcriptional regulator</fullName>
    </submittedName>
</protein>
<comment type="caution">
    <text evidence="6">The sequence shown here is derived from an EMBL/GenBank/DDBJ whole genome shotgun (WGS) entry which is preliminary data.</text>
</comment>
<dbReference type="RefSeq" id="WP_220231466.1">
    <property type="nucleotide sequence ID" value="NZ_JAICBX010000008.1"/>
</dbReference>
<dbReference type="InterPro" id="IPR050204">
    <property type="entry name" value="AraC_XylS_family_regulators"/>
</dbReference>
<dbReference type="SMART" id="SM00342">
    <property type="entry name" value="HTH_ARAC"/>
    <property type="match status" value="1"/>
</dbReference>
<dbReference type="InterPro" id="IPR018062">
    <property type="entry name" value="HTH_AraC-typ_CS"/>
</dbReference>
<dbReference type="Gene3D" id="2.60.120.10">
    <property type="entry name" value="Jelly Rolls"/>
    <property type="match status" value="1"/>
</dbReference>
<dbReference type="Pfam" id="PF02311">
    <property type="entry name" value="AraC_binding"/>
    <property type="match status" value="1"/>
</dbReference>
<evidence type="ECO:0000256" key="3">
    <source>
        <dbReference type="ARBA" id="ARBA00023159"/>
    </source>
</evidence>
<dbReference type="GO" id="GO:0043565">
    <property type="term" value="F:sequence-specific DNA binding"/>
    <property type="evidence" value="ECO:0007669"/>
    <property type="project" value="InterPro"/>
</dbReference>
<dbReference type="Proteomes" id="UP001196509">
    <property type="component" value="Unassembled WGS sequence"/>
</dbReference>
<evidence type="ECO:0000256" key="4">
    <source>
        <dbReference type="ARBA" id="ARBA00023163"/>
    </source>
</evidence>
<evidence type="ECO:0000313" key="7">
    <source>
        <dbReference type="Proteomes" id="UP001196509"/>
    </source>
</evidence>
<accession>A0AAE3D2D7</accession>
<feature type="domain" description="HTH araC/xylS-type" evidence="5">
    <location>
        <begin position="181"/>
        <end position="279"/>
    </location>
</feature>
<dbReference type="SUPFAM" id="SSF46689">
    <property type="entry name" value="Homeodomain-like"/>
    <property type="match status" value="2"/>
</dbReference>
<evidence type="ECO:0000313" key="6">
    <source>
        <dbReference type="EMBL" id="MBW8640730.1"/>
    </source>
</evidence>
<dbReference type="PANTHER" id="PTHR46796:SF7">
    <property type="entry name" value="ARAC FAMILY TRANSCRIPTIONAL REGULATOR"/>
    <property type="match status" value="1"/>
</dbReference>
<dbReference type="PROSITE" id="PS01124">
    <property type="entry name" value="HTH_ARAC_FAMILY_2"/>
    <property type="match status" value="1"/>
</dbReference>
<evidence type="ECO:0000259" key="5">
    <source>
        <dbReference type="PROSITE" id="PS01124"/>
    </source>
</evidence>
<dbReference type="EMBL" id="JAICBX010000008">
    <property type="protein sequence ID" value="MBW8640730.1"/>
    <property type="molecule type" value="Genomic_DNA"/>
</dbReference>
<dbReference type="InterPro" id="IPR014710">
    <property type="entry name" value="RmlC-like_jellyroll"/>
</dbReference>
<gene>
    <name evidence="6" type="ORF">K1W69_26300</name>
</gene>